<keyword evidence="1" id="KW-0324">Glycolysis</keyword>
<dbReference type="AlphaFoldDB" id="A0A1V2L4J8"/>
<organism evidence="3 4">
    <name type="scientific">Cyberlindnera fabianii</name>
    <name type="common">Yeast</name>
    <name type="synonym">Hansenula fabianii</name>
    <dbReference type="NCBI Taxonomy" id="36022"/>
    <lineage>
        <taxon>Eukaryota</taxon>
        <taxon>Fungi</taxon>
        <taxon>Dikarya</taxon>
        <taxon>Ascomycota</taxon>
        <taxon>Saccharomycotina</taxon>
        <taxon>Saccharomycetes</taxon>
        <taxon>Phaffomycetales</taxon>
        <taxon>Phaffomycetaceae</taxon>
        <taxon>Cyberlindnera</taxon>
    </lineage>
</organism>
<comment type="caution">
    <text evidence="3">The sequence shown here is derived from an EMBL/GenBank/DDBJ whole genome shotgun (WGS) entry which is preliminary data.</text>
</comment>
<name>A0A1V2L4J8_CYBFA</name>
<dbReference type="InterPro" id="IPR029033">
    <property type="entry name" value="His_PPase_superfam"/>
</dbReference>
<gene>
    <name evidence="3" type="ORF">BON22_3562</name>
</gene>
<dbReference type="GO" id="GO:0005737">
    <property type="term" value="C:cytoplasm"/>
    <property type="evidence" value="ECO:0007669"/>
    <property type="project" value="TreeGrafter"/>
</dbReference>
<dbReference type="SUPFAM" id="SSF53254">
    <property type="entry name" value="Phosphoglycerate mutase-like"/>
    <property type="match status" value="1"/>
</dbReference>
<evidence type="ECO:0000313" key="3">
    <source>
        <dbReference type="EMBL" id="ONH66838.1"/>
    </source>
</evidence>
<reference evidence="4" key="1">
    <citation type="journal article" date="2017" name="Genome Announc.">
        <title>Genome sequences of Cyberlindnera fabianii 65, Pichia kudriavzevii 129, and Saccharomyces cerevisiae 131 isolated from fermented masau fruits in Zimbabwe.</title>
        <authorList>
            <person name="van Rijswijck I.M.H."/>
            <person name="Derks M.F.L."/>
            <person name="Abee T."/>
            <person name="de Ridder D."/>
            <person name="Smid E.J."/>
        </authorList>
    </citation>
    <scope>NUCLEOTIDE SEQUENCE [LARGE SCALE GENOMIC DNA]</scope>
    <source>
        <strain evidence="4">65</strain>
    </source>
</reference>
<dbReference type="VEuPathDB" id="FungiDB:BON22_3562"/>
<protein>
    <submittedName>
        <fullName evidence="3">Phosphomutase-like protein 3</fullName>
    </submittedName>
</protein>
<dbReference type="PANTHER" id="PTHR48100">
    <property type="entry name" value="BROAD-SPECIFICITY PHOSPHATASE YOR283W-RELATED"/>
    <property type="match status" value="1"/>
</dbReference>
<dbReference type="InterPro" id="IPR013078">
    <property type="entry name" value="His_Pase_superF_clade-1"/>
</dbReference>
<evidence type="ECO:0000256" key="2">
    <source>
        <dbReference type="ARBA" id="ARBA00023235"/>
    </source>
</evidence>
<dbReference type="Proteomes" id="UP000189513">
    <property type="component" value="Unassembled WGS sequence"/>
</dbReference>
<dbReference type="Gene3D" id="3.40.50.1240">
    <property type="entry name" value="Phosphoglycerate mutase-like"/>
    <property type="match status" value="1"/>
</dbReference>
<dbReference type="CDD" id="cd07067">
    <property type="entry name" value="HP_PGM_like"/>
    <property type="match status" value="1"/>
</dbReference>
<dbReference type="InterPro" id="IPR050275">
    <property type="entry name" value="PGM_Phosphatase"/>
</dbReference>
<sequence length="208" mass="24102">MRIPLQSIFTQYSNASSITTDLPNWGLSSDYSWSSLVSELQAKSNDETYYKLLFLARHGEAWHNVVKDQVGDVWSTVGTQDTYNDIILFDDDLTSTGIDQATQLGHSWKQLIANDNAAKPQSFYVSPLQRTCHTFQLTWGDSQDGVIVENLRERYGVYTSYERHTKTWINENYPQLSFTKGFTQRRMSFGMLMIERRRVMFNNVHMIS</sequence>
<evidence type="ECO:0000313" key="4">
    <source>
        <dbReference type="Proteomes" id="UP000189513"/>
    </source>
</evidence>
<keyword evidence="2" id="KW-0413">Isomerase</keyword>
<accession>A0A1V2L4J8</accession>
<dbReference type="GO" id="GO:0016791">
    <property type="term" value="F:phosphatase activity"/>
    <property type="evidence" value="ECO:0007669"/>
    <property type="project" value="TreeGrafter"/>
</dbReference>
<proteinExistence type="predicted"/>
<keyword evidence="4" id="KW-1185">Reference proteome</keyword>
<evidence type="ECO:0000256" key="1">
    <source>
        <dbReference type="ARBA" id="ARBA00023152"/>
    </source>
</evidence>
<dbReference type="InterPro" id="IPR001345">
    <property type="entry name" value="PG/BPGM_mutase_AS"/>
</dbReference>
<dbReference type="Pfam" id="PF00300">
    <property type="entry name" value="His_Phos_1"/>
    <property type="match status" value="1"/>
</dbReference>
<dbReference type="PROSITE" id="PS00175">
    <property type="entry name" value="PG_MUTASE"/>
    <property type="match status" value="1"/>
</dbReference>
<dbReference type="PANTHER" id="PTHR48100:SF1">
    <property type="entry name" value="HISTIDINE PHOSPHATASE FAMILY PROTEIN-RELATED"/>
    <property type="match status" value="1"/>
</dbReference>
<dbReference type="EMBL" id="MPUK01000006">
    <property type="protein sequence ID" value="ONH66838.1"/>
    <property type="molecule type" value="Genomic_DNA"/>
</dbReference>